<dbReference type="Gene3D" id="3.10.580.10">
    <property type="entry name" value="CBS-domain"/>
    <property type="match status" value="1"/>
</dbReference>
<evidence type="ECO:0000256" key="1">
    <source>
        <dbReference type="PROSITE-ProRule" id="PRU00703"/>
    </source>
</evidence>
<keyword evidence="3" id="KW-0808">Transferase</keyword>
<dbReference type="Gene3D" id="3.90.550.10">
    <property type="entry name" value="Spore Coat Polysaccharide Biosynthesis Protein SpsA, Chain A"/>
    <property type="match status" value="1"/>
</dbReference>
<dbReference type="InterPro" id="IPR050486">
    <property type="entry name" value="Mannose-1P_guanyltransferase"/>
</dbReference>
<dbReference type="CDD" id="cd06426">
    <property type="entry name" value="NTP_transferase_like_2"/>
    <property type="match status" value="1"/>
</dbReference>
<evidence type="ECO:0000313" key="3">
    <source>
        <dbReference type="EMBL" id="AUI70132.2"/>
    </source>
</evidence>
<dbReference type="CDD" id="cd04607">
    <property type="entry name" value="CBS_pair_NTP_transferase_assoc"/>
    <property type="match status" value="1"/>
</dbReference>
<dbReference type="AlphaFoldDB" id="A0A2N9YHX6"/>
<dbReference type="InterPro" id="IPR005835">
    <property type="entry name" value="NTP_transferase_dom"/>
</dbReference>
<dbReference type="Pfam" id="PF00571">
    <property type="entry name" value="CBS"/>
    <property type="match status" value="1"/>
</dbReference>
<dbReference type="InterPro" id="IPR046342">
    <property type="entry name" value="CBS_dom_sf"/>
</dbReference>
<gene>
    <name evidence="3" type="ORF">BLE401_16465</name>
</gene>
<dbReference type="SUPFAM" id="SSF54631">
    <property type="entry name" value="CBS-domain pair"/>
    <property type="match status" value="1"/>
</dbReference>
<dbReference type="InterPro" id="IPR029044">
    <property type="entry name" value="Nucleotide-diphossugar_trans"/>
</dbReference>
<dbReference type="STRING" id="288004.AL038_07850"/>
<evidence type="ECO:0000259" key="2">
    <source>
        <dbReference type="PROSITE" id="PS51371"/>
    </source>
</evidence>
<keyword evidence="4" id="KW-1185">Reference proteome</keyword>
<accession>A0A2N9YHX6</accession>
<dbReference type="Proteomes" id="UP000234271">
    <property type="component" value="Chromosome"/>
</dbReference>
<reference evidence="4" key="1">
    <citation type="submission" date="2016-12" db="EMBL/GenBank/DDBJ databases">
        <title>Complete Genome Sequence of Beggiatoa leptomitiformis D-401.</title>
        <authorList>
            <person name="Fomenkov A."/>
            <person name="Vincze T."/>
            <person name="Grabovich M."/>
            <person name="Anton B.P."/>
            <person name="Dubinina G."/>
            <person name="Orlova M."/>
            <person name="Belousova E."/>
            <person name="Roberts R.J."/>
        </authorList>
    </citation>
    <scope>NUCLEOTIDE SEQUENCE [LARGE SCALE GENOMIC DNA]</scope>
    <source>
        <strain evidence="4">D-401</strain>
    </source>
</reference>
<feature type="domain" description="CBS" evidence="2">
    <location>
        <begin position="4"/>
        <end position="62"/>
    </location>
</feature>
<protein>
    <submittedName>
        <fullName evidence="3">NTP transferase domain-containing protein</fullName>
    </submittedName>
</protein>
<feature type="domain" description="CBS" evidence="2">
    <location>
        <begin position="70"/>
        <end position="126"/>
    </location>
</feature>
<evidence type="ECO:0000313" key="4">
    <source>
        <dbReference type="Proteomes" id="UP000234271"/>
    </source>
</evidence>
<dbReference type="Pfam" id="PF00483">
    <property type="entry name" value="NTP_transferase"/>
    <property type="match status" value="1"/>
</dbReference>
<dbReference type="PANTHER" id="PTHR22572">
    <property type="entry name" value="SUGAR-1-PHOSPHATE GUANYL TRANSFERASE"/>
    <property type="match status" value="1"/>
</dbReference>
<dbReference type="InterPro" id="IPR000644">
    <property type="entry name" value="CBS_dom"/>
</dbReference>
<dbReference type="EMBL" id="CP018889">
    <property type="protein sequence ID" value="AUI70132.2"/>
    <property type="molecule type" value="Genomic_DNA"/>
</dbReference>
<proteinExistence type="predicted"/>
<keyword evidence="1" id="KW-0129">CBS domain</keyword>
<organism evidence="3 4">
    <name type="scientific">Beggiatoa leptomitoformis</name>
    <dbReference type="NCBI Taxonomy" id="288004"/>
    <lineage>
        <taxon>Bacteria</taxon>
        <taxon>Pseudomonadati</taxon>
        <taxon>Pseudomonadota</taxon>
        <taxon>Gammaproteobacteria</taxon>
        <taxon>Thiotrichales</taxon>
        <taxon>Thiotrichaceae</taxon>
        <taxon>Beggiatoa</taxon>
    </lineage>
</organism>
<name>A0A2N9YHX6_9GAMM</name>
<dbReference type="PROSITE" id="PS51371">
    <property type="entry name" value="CBS"/>
    <property type="match status" value="2"/>
</dbReference>
<dbReference type="OrthoDB" id="9788272at2"/>
<dbReference type="GO" id="GO:0016740">
    <property type="term" value="F:transferase activity"/>
    <property type="evidence" value="ECO:0007669"/>
    <property type="project" value="UniProtKB-KW"/>
</dbReference>
<dbReference type="SUPFAM" id="SSF53448">
    <property type="entry name" value="Nucleotide-diphospho-sugar transferases"/>
    <property type="match status" value="1"/>
</dbReference>
<dbReference type="SMART" id="SM00116">
    <property type="entry name" value="CBS"/>
    <property type="match status" value="2"/>
</dbReference>
<sequence length="353" mass="40030">MEKMMKDWQKTLVLPTATLRDTIQALDNSALQIALVVDAERKLLGTVTDGDIRRAILKGLALESLIQNVMNTTPTVLRENASTAHILNVMKRARRHHIPLLNPQGIVVNLAVLDELIQTGERQNSVVLMAGGLGTRLRPLTEHCPKPLLKVGNKPVLQTIIEGFREQGFTRFYLSVNYKAEMIEAYFGDGSAFDVNIQYLHEKDRLGTAGALTLLPDLPTEPLIVMNGDLLTKVDYRHLLDFHLEHQAIATMCVREYDFQVPYGVVQIDNHRILGIQEKPIQRFFVNAGIYVLQPSLLSLIPKETFFDMPTLFEKALAEKRETVVFPIREYWIDIGQMADLERAKIEFFAQDE</sequence>